<accession>A0A3M7S1W4</accession>
<reference evidence="1 2" key="1">
    <citation type="journal article" date="2018" name="Sci. Rep.">
        <title>Genomic signatures of local adaptation to the degree of environmental predictability in rotifers.</title>
        <authorList>
            <person name="Franch-Gras L."/>
            <person name="Hahn C."/>
            <person name="Garcia-Roger E.M."/>
            <person name="Carmona M.J."/>
            <person name="Serra M."/>
            <person name="Gomez A."/>
        </authorList>
    </citation>
    <scope>NUCLEOTIDE SEQUENCE [LARGE SCALE GENOMIC DNA]</scope>
    <source>
        <strain evidence="1">HYR1</strain>
    </source>
</reference>
<organism evidence="1 2">
    <name type="scientific">Brachionus plicatilis</name>
    <name type="common">Marine rotifer</name>
    <name type="synonym">Brachionus muelleri</name>
    <dbReference type="NCBI Taxonomy" id="10195"/>
    <lineage>
        <taxon>Eukaryota</taxon>
        <taxon>Metazoa</taxon>
        <taxon>Spiralia</taxon>
        <taxon>Gnathifera</taxon>
        <taxon>Rotifera</taxon>
        <taxon>Eurotatoria</taxon>
        <taxon>Monogononta</taxon>
        <taxon>Pseudotrocha</taxon>
        <taxon>Ploima</taxon>
        <taxon>Brachionidae</taxon>
        <taxon>Brachionus</taxon>
    </lineage>
</organism>
<protein>
    <submittedName>
        <fullName evidence="1">Uncharacterized protein</fullName>
    </submittedName>
</protein>
<evidence type="ECO:0000313" key="1">
    <source>
        <dbReference type="EMBL" id="RNA29639.1"/>
    </source>
</evidence>
<name>A0A3M7S1W4_BRAPC</name>
<proteinExistence type="predicted"/>
<dbReference type="AlphaFoldDB" id="A0A3M7S1W4"/>
<keyword evidence="2" id="KW-1185">Reference proteome</keyword>
<dbReference type="Proteomes" id="UP000276133">
    <property type="component" value="Unassembled WGS sequence"/>
</dbReference>
<gene>
    <name evidence="1" type="ORF">BpHYR1_012367</name>
</gene>
<comment type="caution">
    <text evidence="1">The sequence shown here is derived from an EMBL/GenBank/DDBJ whole genome shotgun (WGS) entry which is preliminary data.</text>
</comment>
<dbReference type="EMBL" id="REGN01002183">
    <property type="protein sequence ID" value="RNA29639.1"/>
    <property type="molecule type" value="Genomic_DNA"/>
</dbReference>
<sequence length="138" mass="16574">MMVLIFFFDYLEFLLKKLFKSFVANFVKNYQFEPKNWSWIFGKDLSLFFQLEVKNNVFFSCEISMQYGIIRWKTLKSYLSRTAFQIYLNIIDYIKENYSNANVGLSSKYVVTKNEEVDSTTMILIMKLSTSKKKCIFW</sequence>
<evidence type="ECO:0000313" key="2">
    <source>
        <dbReference type="Proteomes" id="UP000276133"/>
    </source>
</evidence>